<proteinExistence type="predicted"/>
<dbReference type="EMBL" id="PQVP01000002">
    <property type="protein sequence ID" value="POZ81552.1"/>
    <property type="molecule type" value="Genomic_DNA"/>
</dbReference>
<evidence type="ECO:0000256" key="1">
    <source>
        <dbReference type="SAM" id="Coils"/>
    </source>
</evidence>
<evidence type="ECO:0000313" key="2">
    <source>
        <dbReference type="EMBL" id="POZ81552.1"/>
    </source>
</evidence>
<dbReference type="Proteomes" id="UP000238655">
    <property type="component" value="Chromosome 1"/>
</dbReference>
<gene>
    <name evidence="2" type="ORF">C3743_14555</name>
</gene>
<name>A0A2S5DR76_9BURK</name>
<dbReference type="AlphaFoldDB" id="A0A2S5DR76"/>
<keyword evidence="1" id="KW-0175">Coiled coil</keyword>
<dbReference type="RefSeq" id="WP_089460730.1">
    <property type="nucleotide sequence ID" value="NZ_CM009575.1"/>
</dbReference>
<comment type="caution">
    <text evidence="2">The sequence shown here is derived from an EMBL/GenBank/DDBJ whole genome shotgun (WGS) entry which is preliminary data.</text>
</comment>
<protein>
    <submittedName>
        <fullName evidence="2">Uncharacterized protein</fullName>
    </submittedName>
</protein>
<organism evidence="2 3">
    <name type="scientific">Burkholderia contaminans</name>
    <dbReference type="NCBI Taxonomy" id="488447"/>
    <lineage>
        <taxon>Bacteria</taxon>
        <taxon>Pseudomonadati</taxon>
        <taxon>Pseudomonadota</taxon>
        <taxon>Betaproteobacteria</taxon>
        <taxon>Burkholderiales</taxon>
        <taxon>Burkholderiaceae</taxon>
        <taxon>Burkholderia</taxon>
        <taxon>Burkholderia cepacia complex</taxon>
    </lineage>
</organism>
<reference evidence="2 3" key="1">
    <citation type="submission" date="2018-01" db="EMBL/GenBank/DDBJ databases">
        <title>Successful Treatment of Persistent Burkholderia cepacia Bacteremia with Ceftazidime-Avibactam.</title>
        <authorList>
            <person name="Tamma P."/>
            <person name="Fan Y."/>
            <person name="Bergman Y."/>
            <person name="Sick-Samuels A."/>
            <person name="Hsu A."/>
            <person name="Timp W."/>
            <person name="Simner P."/>
        </authorList>
    </citation>
    <scope>NUCLEOTIDE SEQUENCE [LARGE SCALE GENOMIC DNA]</scope>
    <source>
        <strain evidence="2 3">170816</strain>
    </source>
</reference>
<evidence type="ECO:0000313" key="3">
    <source>
        <dbReference type="Proteomes" id="UP000238655"/>
    </source>
</evidence>
<sequence length="128" mass="13798">MRIDQYERLQALSEKLTDVFLDEADPDGWPGAGIALATMDKATRGDRYWSKKNAAATVMLIGRVHSLVSVIQLASKGGDGAAAGGVSETEAELDAEVAAAEKEAERLLDQVQQRARKAEFDKRAHGKS</sequence>
<accession>A0A2S5DR76</accession>
<feature type="coiled-coil region" evidence="1">
    <location>
        <begin position="90"/>
        <end position="121"/>
    </location>
</feature>